<keyword evidence="13 17" id="KW-0496">Mitochondrion</keyword>
<feature type="binding site" description="axial binding residue" evidence="16">
    <location>
        <position position="185"/>
    </location>
    <ligand>
        <name>heme b</name>
        <dbReference type="ChEBI" id="CHEBI:60344"/>
        <label>b562</label>
    </ligand>
    <ligandPart>
        <name>Fe</name>
        <dbReference type="ChEBI" id="CHEBI:18248"/>
    </ligandPart>
</feature>
<evidence type="ECO:0000256" key="13">
    <source>
        <dbReference type="ARBA" id="ARBA00023128"/>
    </source>
</evidence>
<evidence type="ECO:0000256" key="10">
    <source>
        <dbReference type="ARBA" id="ARBA00022989"/>
    </source>
</evidence>
<comment type="cofactor">
    <cofactor evidence="17">
        <name>heme b</name>
        <dbReference type="ChEBI" id="CHEBI:60344"/>
    </cofactor>
    <text evidence="17">Binds 2 heme groups non-covalently.</text>
</comment>
<dbReference type="InterPro" id="IPR036150">
    <property type="entry name" value="Cyt_b/b6_C_sf"/>
</dbReference>
<feature type="transmembrane region" description="Helical" evidence="17">
    <location>
        <begin position="294"/>
        <end position="315"/>
    </location>
</feature>
<dbReference type="EMBL" id="KT313400">
    <property type="protein sequence ID" value="AMA21008.1"/>
    <property type="molecule type" value="Genomic_DNA"/>
</dbReference>
<feature type="transmembrane region" description="Helical" evidence="17">
    <location>
        <begin position="113"/>
        <end position="136"/>
    </location>
</feature>
<dbReference type="PROSITE" id="PS51003">
    <property type="entry name" value="CYTB_CTER"/>
    <property type="match status" value="1"/>
</dbReference>
<evidence type="ECO:0000259" key="18">
    <source>
        <dbReference type="PROSITE" id="PS51002"/>
    </source>
</evidence>
<keyword evidence="11 16" id="KW-0408">Iron</keyword>
<dbReference type="InterPro" id="IPR027387">
    <property type="entry name" value="Cytb/b6-like_sf"/>
</dbReference>
<keyword evidence="4 16" id="KW-0349">Heme</keyword>
<dbReference type="PIRSF" id="PIRSF038885">
    <property type="entry name" value="COB"/>
    <property type="match status" value="1"/>
</dbReference>
<evidence type="ECO:0000259" key="19">
    <source>
        <dbReference type="PROSITE" id="PS51003"/>
    </source>
</evidence>
<evidence type="ECO:0000256" key="1">
    <source>
        <dbReference type="ARBA" id="ARBA00004448"/>
    </source>
</evidence>
<evidence type="ECO:0000256" key="6">
    <source>
        <dbReference type="ARBA" id="ARBA00022692"/>
    </source>
</evidence>
<keyword evidence="12" id="KW-0830">Ubiquinone</keyword>
<feature type="binding site" description="axial binding residue" evidence="16">
    <location>
        <position position="84"/>
    </location>
    <ligand>
        <name>heme b</name>
        <dbReference type="ChEBI" id="CHEBI:60344"/>
        <label>b562</label>
    </ligand>
    <ligandPart>
        <name>Fe</name>
        <dbReference type="ChEBI" id="CHEBI:18248"/>
    </ligandPart>
</feature>
<dbReference type="InterPro" id="IPR048260">
    <property type="entry name" value="Cytochrome_b_C_euk/bac"/>
</dbReference>
<keyword evidence="3 17" id="KW-0813">Transport</keyword>
<dbReference type="GO" id="GO:0046872">
    <property type="term" value="F:metal ion binding"/>
    <property type="evidence" value="ECO:0007669"/>
    <property type="project" value="UniProtKB-UniRule"/>
</dbReference>
<keyword evidence="7 16" id="KW-0479">Metal-binding</keyword>
<dbReference type="GO" id="GO:0008121">
    <property type="term" value="F:quinol-cytochrome-c reductase activity"/>
    <property type="evidence" value="ECO:0007669"/>
    <property type="project" value="InterPro"/>
</dbReference>
<dbReference type="PANTHER" id="PTHR19271:SF16">
    <property type="entry name" value="CYTOCHROME B"/>
    <property type="match status" value="1"/>
</dbReference>
<evidence type="ECO:0000256" key="8">
    <source>
        <dbReference type="ARBA" id="ARBA00022792"/>
    </source>
</evidence>
<dbReference type="InterPro" id="IPR030689">
    <property type="entry name" value="Cytochrome_b"/>
</dbReference>
<geneLocation type="mitochondrion" evidence="20"/>
<dbReference type="SUPFAM" id="SSF81342">
    <property type="entry name" value="Transmembrane di-heme cytochromes"/>
    <property type="match status" value="1"/>
</dbReference>
<dbReference type="Gene3D" id="1.20.810.10">
    <property type="entry name" value="Cytochrome Bc1 Complex, Chain C"/>
    <property type="match status" value="1"/>
</dbReference>
<dbReference type="AlphaFoldDB" id="A0A109PML1"/>
<keyword evidence="6 17" id="KW-0812">Transmembrane</keyword>
<reference evidence="20" key="1">
    <citation type="journal article" date="2016" name="Mol. Biol. Evol.">
        <title>Ginkgo and Welwitschia Mitogenomes Reveal Extreme Contrasts in Gymnosperm Mitochondrial Evolution.</title>
        <authorList>
            <person name="Guo W."/>
            <person name="Grewe F."/>
            <person name="Fan W."/>
            <person name="Young G.J."/>
            <person name="Knoop V."/>
            <person name="Palmer J.D."/>
            <person name="Mower J.P."/>
        </authorList>
    </citation>
    <scope>NUCLEOTIDE SEQUENCE</scope>
</reference>
<evidence type="ECO:0000256" key="11">
    <source>
        <dbReference type="ARBA" id="ARBA00023004"/>
    </source>
</evidence>
<name>A0A109PML1_WELMI</name>
<dbReference type="GO" id="GO:0016491">
    <property type="term" value="F:oxidoreductase activity"/>
    <property type="evidence" value="ECO:0007669"/>
    <property type="project" value="UniProtKB-UniRule"/>
</dbReference>
<keyword evidence="8" id="KW-0999">Mitochondrion inner membrane</keyword>
<evidence type="ECO:0000256" key="3">
    <source>
        <dbReference type="ARBA" id="ARBA00022448"/>
    </source>
</evidence>
<feature type="domain" description="Cytochrome b/b6 N-terminal region profile" evidence="18">
    <location>
        <begin position="1"/>
        <end position="212"/>
    </location>
</feature>
<feature type="domain" description="Cytochrome b/b6 C-terminal region profile" evidence="19">
    <location>
        <begin position="213"/>
        <end position="380"/>
    </location>
</feature>
<feature type="transmembrane region" description="Helical" evidence="17">
    <location>
        <begin position="143"/>
        <end position="169"/>
    </location>
</feature>
<sequence>MQRFSILKQPILSTLNQHLIDYPTPSNIGYWWGFGSNAGICLVIQIVTGVFLAMHYTPHVDLAWSSVEHIMRDVSGGWLLRYMHANGASMFFIVVYLHLIRGLYYASYGSPREFVWCLGVVILLIMIVTAFIGYVLPWGQMSFWGATVITSLASAIPVVGDTIVTWLWGGFSVDNATLNRFFSLHYLLPFICVGASLLHLAALHQYGSSNPLGVHSKMDRIALHPYFTVKDLYGWVAFAIFFSIFIFYAPDVLGHPDNYIPASPMSTPPHIVPEWYFLPQYAILRSIPNKLGGVAAIALVFISLLALPVLTSSYVRSSSFRPIYQKLFWLFLADCCILGWIGSEPVEAPYVTIGQISSVAFFLFFAITPILGRVGRIKPY</sequence>
<dbReference type="CDD" id="cd00290">
    <property type="entry name" value="cytochrome_b_C"/>
    <property type="match status" value="1"/>
</dbReference>
<proteinExistence type="inferred from homology"/>
<dbReference type="PANTHER" id="PTHR19271">
    <property type="entry name" value="CYTOCHROME B"/>
    <property type="match status" value="1"/>
</dbReference>
<feature type="binding site" description="axial binding residue" evidence="16">
    <location>
        <position position="98"/>
    </location>
    <ligand>
        <name>heme b</name>
        <dbReference type="ChEBI" id="CHEBI:60344"/>
        <label>b566</label>
    </ligand>
    <ligandPart>
        <name>Fe</name>
        <dbReference type="ChEBI" id="CHEBI:18248"/>
    </ligandPart>
</feature>
<feature type="transmembrane region" description="Helical" evidence="17">
    <location>
        <begin position="78"/>
        <end position="101"/>
    </location>
</feature>
<dbReference type="Pfam" id="PF00032">
    <property type="entry name" value="Cytochrom_B_C"/>
    <property type="match status" value="1"/>
</dbReference>
<protein>
    <recommendedName>
        <fullName evidence="2 17">Cytochrome b</fullName>
    </recommendedName>
</protein>
<dbReference type="GO" id="GO:0005743">
    <property type="term" value="C:mitochondrial inner membrane"/>
    <property type="evidence" value="ECO:0007669"/>
    <property type="project" value="UniProtKB-SubCell"/>
</dbReference>
<comment type="similarity">
    <text evidence="17">Belongs to the cytochrome b family.</text>
</comment>
<evidence type="ECO:0000256" key="17">
    <source>
        <dbReference type="RuleBase" id="RU362117"/>
    </source>
</evidence>
<dbReference type="InterPro" id="IPR005798">
    <property type="entry name" value="Cyt_b/b6_C"/>
</dbReference>
<dbReference type="GO" id="GO:0006122">
    <property type="term" value="P:mitochondrial electron transport, ubiquinol to cytochrome c"/>
    <property type="evidence" value="ECO:0007669"/>
    <property type="project" value="TreeGrafter"/>
</dbReference>
<feature type="transmembrane region" description="Helical" evidence="17">
    <location>
        <begin position="30"/>
        <end position="57"/>
    </location>
</feature>
<evidence type="ECO:0000313" key="21">
    <source>
        <dbReference type="EMBL" id="QXE44345.1"/>
    </source>
</evidence>
<dbReference type="InterPro" id="IPR005797">
    <property type="entry name" value="Cyt_b/b6_N"/>
</dbReference>
<dbReference type="EMBL" id="MW354480">
    <property type="protein sequence ID" value="QXE44345.1"/>
    <property type="molecule type" value="Genomic_DNA"/>
</dbReference>
<dbReference type="InterPro" id="IPR048259">
    <property type="entry name" value="Cytochrome_b_N_euk/bac"/>
</dbReference>
<evidence type="ECO:0000256" key="15">
    <source>
        <dbReference type="PIRSR" id="PIRSR038885-1"/>
    </source>
</evidence>
<dbReference type="RefSeq" id="YP_009227155.1">
    <property type="nucleotide sequence ID" value="NC_029130.1"/>
</dbReference>
<feature type="transmembrane region" description="Helical" evidence="17">
    <location>
        <begin position="181"/>
        <end position="203"/>
    </location>
</feature>
<keyword evidence="14 17" id="KW-0472">Membrane</keyword>
<dbReference type="PROSITE" id="PS51002">
    <property type="entry name" value="CYTB_NTER"/>
    <property type="match status" value="1"/>
</dbReference>
<reference evidence="21" key="2">
    <citation type="submission" date="2020-12" db="EMBL/GenBank/DDBJ databases">
        <title>Both Conifer II and Gnetales are characterized by a high frequency of ancient mitochondrial gene transfer to the nuclear genome.</title>
        <authorList>
            <person name="Kan S.L."/>
            <person name="Shen T."/>
            <person name="Ran J.H."/>
            <person name="Wang X.Q."/>
        </authorList>
    </citation>
    <scope>NUCLEOTIDE SEQUENCE</scope>
</reference>
<feature type="transmembrane region" description="Helical" evidence="17">
    <location>
        <begin position="327"/>
        <end position="343"/>
    </location>
</feature>
<feature type="binding site" description="axial binding residue" evidence="16">
    <location>
        <position position="199"/>
    </location>
    <ligand>
        <name>heme b</name>
        <dbReference type="ChEBI" id="CHEBI:60344"/>
        <label>b566</label>
    </ligand>
    <ligandPart>
        <name>Fe</name>
        <dbReference type="ChEBI" id="CHEBI:18248"/>
    </ligandPart>
</feature>
<feature type="binding site" evidence="15">
    <location>
        <position position="204"/>
    </location>
    <ligand>
        <name>a ubiquinone</name>
        <dbReference type="ChEBI" id="CHEBI:16389"/>
    </ligand>
</feature>
<evidence type="ECO:0000256" key="2">
    <source>
        <dbReference type="ARBA" id="ARBA00013531"/>
    </source>
</evidence>
<evidence type="ECO:0000256" key="12">
    <source>
        <dbReference type="ARBA" id="ARBA00023075"/>
    </source>
</evidence>
<evidence type="ECO:0000256" key="16">
    <source>
        <dbReference type="PIRSR" id="PIRSR038885-2"/>
    </source>
</evidence>
<evidence type="ECO:0000256" key="5">
    <source>
        <dbReference type="ARBA" id="ARBA00022660"/>
    </source>
</evidence>
<comment type="subcellular location">
    <subcellularLocation>
        <location evidence="1">Mitochondrion inner membrane</location>
        <topology evidence="1">Multi-pass membrane protein</topology>
    </subcellularLocation>
</comment>
<feature type="transmembrane region" description="Helical" evidence="17">
    <location>
        <begin position="232"/>
        <end position="249"/>
    </location>
</feature>
<keyword evidence="9 17" id="KW-0249">Electron transport</keyword>
<dbReference type="GeneID" id="26798411"/>
<evidence type="ECO:0000256" key="4">
    <source>
        <dbReference type="ARBA" id="ARBA00022617"/>
    </source>
</evidence>
<dbReference type="Pfam" id="PF00033">
    <property type="entry name" value="Cytochrome_B"/>
    <property type="match status" value="1"/>
</dbReference>
<comment type="function">
    <text evidence="17">Component of the ubiquinol-cytochrome c reductase complex (complex III or cytochrome b-c1 complex) that is part of the mitochondrial respiratory chain. The b-c1 complex mediates electron transfer from ubiquinol to cytochrome c. Contributes to the generation of a proton gradient across the mitochondrial membrane that is then used for ATP synthesis.</text>
</comment>
<feature type="transmembrane region" description="Helical" evidence="17">
    <location>
        <begin position="349"/>
        <end position="371"/>
    </location>
</feature>
<dbReference type="InterPro" id="IPR016174">
    <property type="entry name" value="Di-haem_cyt_TM"/>
</dbReference>
<gene>
    <name evidence="20" type="primary">cob</name>
</gene>
<evidence type="ECO:0000313" key="20">
    <source>
        <dbReference type="EMBL" id="AMA21008.1"/>
    </source>
</evidence>
<keyword evidence="10 17" id="KW-1133">Transmembrane helix</keyword>
<dbReference type="GO" id="GO:0045275">
    <property type="term" value="C:respiratory chain complex III"/>
    <property type="evidence" value="ECO:0007669"/>
    <property type="project" value="InterPro"/>
</dbReference>
<dbReference type="FunFam" id="1.20.810.10:FF:000006">
    <property type="entry name" value="Cytochrome b"/>
    <property type="match status" value="1"/>
</dbReference>
<evidence type="ECO:0000256" key="7">
    <source>
        <dbReference type="ARBA" id="ARBA00022723"/>
    </source>
</evidence>
<dbReference type="SUPFAM" id="SSF81648">
    <property type="entry name" value="a domain/subunit of cytochrome bc1 complex (Ubiquinol-cytochrome c reductase)"/>
    <property type="match status" value="1"/>
</dbReference>
<dbReference type="CDD" id="cd00284">
    <property type="entry name" value="Cytochrome_b_N"/>
    <property type="match status" value="1"/>
</dbReference>
<organism evidence="20">
    <name type="scientific">Welwitschia mirabilis</name>
    <name type="common">Tree tumbo</name>
    <name type="synonym">Welwitschia bainesii</name>
    <dbReference type="NCBI Taxonomy" id="3377"/>
    <lineage>
        <taxon>Eukaryota</taxon>
        <taxon>Viridiplantae</taxon>
        <taxon>Streptophyta</taxon>
        <taxon>Embryophyta</taxon>
        <taxon>Tracheophyta</taxon>
        <taxon>Spermatophyta</taxon>
        <taxon>Gnetopsida</taxon>
        <taxon>Gnetidae</taxon>
        <taxon>Welwitschiales</taxon>
        <taxon>Welwitschiaceae</taxon>
        <taxon>Welwitschia</taxon>
    </lineage>
</organism>
<keyword evidence="5 17" id="KW-0679">Respiratory chain</keyword>
<evidence type="ECO:0000256" key="9">
    <source>
        <dbReference type="ARBA" id="ARBA00022982"/>
    </source>
</evidence>
<accession>A0A109PML1</accession>
<evidence type="ECO:0000256" key="14">
    <source>
        <dbReference type="ARBA" id="ARBA00023136"/>
    </source>
</evidence>
<comment type="cofactor">
    <cofactor evidence="16">
        <name>heme</name>
        <dbReference type="ChEBI" id="CHEBI:30413"/>
    </cofactor>
    <text evidence="16">Binds 2 heme groups non-covalently.</text>
</comment>